<dbReference type="EMBL" id="JAHZIK010000174">
    <property type="protein sequence ID" value="MBW7454247.1"/>
    <property type="molecule type" value="Genomic_DNA"/>
</dbReference>
<evidence type="ECO:0000313" key="5">
    <source>
        <dbReference type="Proteomes" id="UP001519887"/>
    </source>
</evidence>
<dbReference type="PANTHER" id="PTHR43351">
    <property type="entry name" value="L(+)-TARTRATE DEHYDRATASE SUBUNIT BETA"/>
    <property type="match status" value="1"/>
</dbReference>
<dbReference type="PANTHER" id="PTHR43351:SF2">
    <property type="entry name" value="L(+)-TARTRATE DEHYDRATASE SUBUNIT BETA-RELATED"/>
    <property type="match status" value="1"/>
</dbReference>
<dbReference type="NCBIfam" id="TIGR00723">
    <property type="entry name" value="ttdB_fumA_fumB"/>
    <property type="match status" value="1"/>
</dbReference>
<dbReference type="Pfam" id="PF05683">
    <property type="entry name" value="Fumerase_C"/>
    <property type="match status" value="1"/>
</dbReference>
<dbReference type="Gene3D" id="3.20.130.10">
    <property type="entry name" value="Fe-S hydro-lyase, tartrate dehydratase beta-type, catalytic domain"/>
    <property type="match status" value="1"/>
</dbReference>
<proteinExistence type="inferred from homology"/>
<evidence type="ECO:0000256" key="2">
    <source>
        <dbReference type="ARBA" id="ARBA00023239"/>
    </source>
</evidence>
<dbReference type="Proteomes" id="UP001519887">
    <property type="component" value="Unassembled WGS sequence"/>
</dbReference>
<dbReference type="InterPro" id="IPR004647">
    <property type="entry name" value="Fe-S_hydro-lyase_TtdB-typ_cat"/>
</dbReference>
<gene>
    <name evidence="4" type="ORF">K0U00_09420</name>
</gene>
<organism evidence="4 5">
    <name type="scientific">Paenibacillus sepulcri</name>
    <dbReference type="NCBI Taxonomy" id="359917"/>
    <lineage>
        <taxon>Bacteria</taxon>
        <taxon>Bacillati</taxon>
        <taxon>Bacillota</taxon>
        <taxon>Bacilli</taxon>
        <taxon>Bacillales</taxon>
        <taxon>Paenibacillaceae</taxon>
        <taxon>Paenibacillus</taxon>
    </lineage>
</organism>
<feature type="domain" description="Fe-S hydro-lyase tartrate dehydratase beta-type catalytic" evidence="3">
    <location>
        <begin position="32"/>
        <end position="208"/>
    </location>
</feature>
<accession>A0ABS7C083</accession>
<dbReference type="SUPFAM" id="SSF117457">
    <property type="entry name" value="FumA C-terminal domain-like"/>
    <property type="match status" value="1"/>
</dbReference>
<sequence length="216" mass="23959">MPATLRRSRSPLIFNVTPRGNNQQSFREEPYKVTQYRVTTPLAEDFIRQLKAGDEVLLSGAIYLARDAAHKRMIARLELGEQLPVDLKGQIIFYAGPCPPKPGQIIGPIAPTTAFRMDPYAPAMYEYGVKGTIGKGPRGDTVKEACMLYNAVSFAAIGGLSAVLSQKVRAVEIVAYEDLGPEAIRWLLVEDFPLLVAYDAHGNDLYEQEIAKYRQL</sequence>
<evidence type="ECO:0000256" key="1">
    <source>
        <dbReference type="ARBA" id="ARBA00008876"/>
    </source>
</evidence>
<keyword evidence="5" id="KW-1185">Reference proteome</keyword>
<protein>
    <submittedName>
        <fullName evidence="4">FumA C-terminus/TtdB family hydratase beta subunit</fullName>
    </submittedName>
</protein>
<keyword evidence="2" id="KW-0456">Lyase</keyword>
<evidence type="ECO:0000259" key="3">
    <source>
        <dbReference type="Pfam" id="PF05683"/>
    </source>
</evidence>
<name>A0ABS7C083_9BACL</name>
<reference evidence="4 5" key="1">
    <citation type="submission" date="2021-07" db="EMBL/GenBank/DDBJ databases">
        <title>Paenibacillus radiodurans sp. nov., isolated from the southeastern edge of Tengger Desert.</title>
        <authorList>
            <person name="Zhang G."/>
        </authorList>
    </citation>
    <scope>NUCLEOTIDE SEQUENCE [LARGE SCALE GENOMIC DNA]</scope>
    <source>
        <strain evidence="4 5">CCM 7311</strain>
    </source>
</reference>
<evidence type="ECO:0000313" key="4">
    <source>
        <dbReference type="EMBL" id="MBW7454247.1"/>
    </source>
</evidence>
<comment type="caution">
    <text evidence="4">The sequence shown here is derived from an EMBL/GenBank/DDBJ whole genome shotgun (WGS) entry which is preliminary data.</text>
</comment>
<dbReference type="InterPro" id="IPR036660">
    <property type="entry name" value="Fe-S_hydroAse_TtdB_cat_sf"/>
</dbReference>
<comment type="similarity">
    <text evidence="1">Belongs to the class-I fumarase family.</text>
</comment>